<dbReference type="RefSeq" id="XP_071909831.1">
    <property type="nucleotide sequence ID" value="XM_072053730.1"/>
</dbReference>
<dbReference type="GeneID" id="140008838"/>
<evidence type="ECO:0000313" key="6">
    <source>
        <dbReference type="RefSeq" id="XP_071912412.1"/>
    </source>
</evidence>
<accession>A0ABM4URB8</accession>
<gene>
    <name evidence="5" type="primary">LOC140008838</name>
    <name evidence="4" type="synonym">LOC140008837</name>
    <name evidence="6" type="synonym">LOC140009960</name>
</gene>
<protein>
    <recommendedName>
        <fullName evidence="2">Reverse transcriptase zinc-binding domain-containing protein</fullName>
    </recommendedName>
</protein>
<dbReference type="Proteomes" id="UP001652660">
    <property type="component" value="Chromosome 6c"/>
</dbReference>
<name>A0ABM4URB8_COFAR</name>
<keyword evidence="3" id="KW-1185">Reference proteome</keyword>
<dbReference type="RefSeq" id="XP_071909832.1">
    <property type="nucleotide sequence ID" value="XM_072053731.1"/>
</dbReference>
<dbReference type="RefSeq" id="XP_071912412.1">
    <property type="nucleotide sequence ID" value="XM_072056311.1"/>
</dbReference>
<feature type="domain" description="Reverse transcriptase zinc-binding" evidence="2">
    <location>
        <begin position="76"/>
        <end position="131"/>
    </location>
</feature>
<evidence type="ECO:0000256" key="1">
    <source>
        <dbReference type="SAM" id="Phobius"/>
    </source>
</evidence>
<sequence length="136" mass="15677">MASLSFVGDLVIVIGSLSFPSWAIQRRSALQSQKTHWDFVNNIELRDPLWPLKQQVQFDPSKKDSMVWSPSANGLFSVSTAWETVRKRKNISLVSGLIWNAIVPIKLSFFVWRLLHNLLPLEENLQQKRFKSVEGR</sequence>
<proteinExistence type="predicted"/>
<dbReference type="InterPro" id="IPR026960">
    <property type="entry name" value="RVT-Znf"/>
</dbReference>
<feature type="transmembrane region" description="Helical" evidence="1">
    <location>
        <begin position="6"/>
        <end position="24"/>
    </location>
</feature>
<keyword evidence="1" id="KW-0472">Membrane</keyword>
<dbReference type="Proteomes" id="UP001652660">
    <property type="component" value="Chromosome 6e"/>
</dbReference>
<reference evidence="4 5" key="1">
    <citation type="submission" date="2025-05" db="UniProtKB">
        <authorList>
            <consortium name="RefSeq"/>
        </authorList>
    </citation>
    <scope>IDENTIFICATION</scope>
    <source>
        <tissue evidence="4 5">Leaves</tissue>
    </source>
</reference>
<feature type="transmembrane region" description="Helical" evidence="1">
    <location>
        <begin position="96"/>
        <end position="115"/>
    </location>
</feature>
<evidence type="ECO:0000313" key="4">
    <source>
        <dbReference type="RefSeq" id="XP_071909831.1"/>
    </source>
</evidence>
<keyword evidence="1" id="KW-1133">Transmembrane helix</keyword>
<evidence type="ECO:0000259" key="2">
    <source>
        <dbReference type="Pfam" id="PF13966"/>
    </source>
</evidence>
<evidence type="ECO:0000313" key="3">
    <source>
        <dbReference type="Proteomes" id="UP001652660"/>
    </source>
</evidence>
<evidence type="ECO:0000313" key="5">
    <source>
        <dbReference type="RefSeq" id="XP_071909832.1"/>
    </source>
</evidence>
<keyword evidence="1" id="KW-0812">Transmembrane</keyword>
<dbReference type="Pfam" id="PF13966">
    <property type="entry name" value="zf-RVT"/>
    <property type="match status" value="1"/>
</dbReference>
<organism evidence="3 5">
    <name type="scientific">Coffea arabica</name>
    <name type="common">Arabian coffee</name>
    <dbReference type="NCBI Taxonomy" id="13443"/>
    <lineage>
        <taxon>Eukaryota</taxon>
        <taxon>Viridiplantae</taxon>
        <taxon>Streptophyta</taxon>
        <taxon>Embryophyta</taxon>
        <taxon>Tracheophyta</taxon>
        <taxon>Spermatophyta</taxon>
        <taxon>Magnoliopsida</taxon>
        <taxon>eudicotyledons</taxon>
        <taxon>Gunneridae</taxon>
        <taxon>Pentapetalae</taxon>
        <taxon>asterids</taxon>
        <taxon>lamiids</taxon>
        <taxon>Gentianales</taxon>
        <taxon>Rubiaceae</taxon>
        <taxon>Ixoroideae</taxon>
        <taxon>Gardenieae complex</taxon>
        <taxon>Bertiereae - Coffeeae clade</taxon>
        <taxon>Coffeeae</taxon>
        <taxon>Coffea</taxon>
    </lineage>
</organism>